<protein>
    <submittedName>
        <fullName evidence="1">Uncharacterized protein</fullName>
    </submittedName>
</protein>
<dbReference type="EMBL" id="LLXI01000890">
    <property type="protein sequence ID" value="PKY50563.1"/>
    <property type="molecule type" value="Genomic_DNA"/>
</dbReference>
<dbReference type="VEuPathDB" id="FungiDB:RhiirA1_472024"/>
<evidence type="ECO:0000313" key="1">
    <source>
        <dbReference type="EMBL" id="PKY50563.1"/>
    </source>
</evidence>
<organism evidence="1 2">
    <name type="scientific">Rhizophagus irregularis</name>
    <dbReference type="NCBI Taxonomy" id="588596"/>
    <lineage>
        <taxon>Eukaryota</taxon>
        <taxon>Fungi</taxon>
        <taxon>Fungi incertae sedis</taxon>
        <taxon>Mucoromycota</taxon>
        <taxon>Glomeromycotina</taxon>
        <taxon>Glomeromycetes</taxon>
        <taxon>Glomerales</taxon>
        <taxon>Glomeraceae</taxon>
        <taxon>Rhizophagus</taxon>
    </lineage>
</organism>
<comment type="caution">
    <text evidence="1">The sequence shown here is derived from an EMBL/GenBank/DDBJ whole genome shotgun (WGS) entry which is preliminary data.</text>
</comment>
<accession>A0A2I1GV91</accession>
<keyword evidence="2" id="KW-1185">Reference proteome</keyword>
<proteinExistence type="predicted"/>
<name>A0A2I1GV91_9GLOM</name>
<dbReference type="AlphaFoldDB" id="A0A2I1GV91"/>
<reference evidence="1 2" key="1">
    <citation type="submission" date="2015-10" db="EMBL/GenBank/DDBJ databases">
        <title>Genome analyses suggest a sexual origin of heterokaryosis in a supposedly ancient asexual fungus.</title>
        <authorList>
            <person name="Ropars J."/>
            <person name="Sedzielewska K."/>
            <person name="Noel J."/>
            <person name="Charron P."/>
            <person name="Farinelli L."/>
            <person name="Marton T."/>
            <person name="Kruger M."/>
            <person name="Pelin A."/>
            <person name="Brachmann A."/>
            <person name="Corradi N."/>
        </authorList>
    </citation>
    <scope>NUCLEOTIDE SEQUENCE [LARGE SCALE GENOMIC DNA]</scope>
    <source>
        <strain evidence="1 2">A4</strain>
    </source>
</reference>
<evidence type="ECO:0000313" key="2">
    <source>
        <dbReference type="Proteomes" id="UP000234323"/>
    </source>
</evidence>
<sequence length="110" mass="12219">MPNPIPDIETHGITITDQIGNVLLTPHLKINSRRSLEDGTQEFCKILVSADGINSPNVESDKVKVDDNDPASVIEHVKRLIQTLRPDCELTDLLLELWDLAPKTIPNDSI</sequence>
<dbReference type="Proteomes" id="UP000234323">
    <property type="component" value="Unassembled WGS sequence"/>
</dbReference>
<gene>
    <name evidence="1" type="ORF">RhiirA4_530718</name>
</gene>